<proteinExistence type="predicted"/>
<dbReference type="EMBL" id="JAUEPS010000078">
    <property type="protein sequence ID" value="KAK0440187.1"/>
    <property type="molecule type" value="Genomic_DNA"/>
</dbReference>
<evidence type="ECO:0000313" key="2">
    <source>
        <dbReference type="Proteomes" id="UP001175211"/>
    </source>
</evidence>
<keyword evidence="2" id="KW-1185">Reference proteome</keyword>
<comment type="caution">
    <text evidence="1">The sequence shown here is derived from an EMBL/GenBank/DDBJ whole genome shotgun (WGS) entry which is preliminary data.</text>
</comment>
<dbReference type="GeneID" id="85363968"/>
<dbReference type="Proteomes" id="UP001175211">
    <property type="component" value="Unassembled WGS sequence"/>
</dbReference>
<gene>
    <name evidence="1" type="ORF">EV420DRAFT_1752751</name>
</gene>
<organism evidence="1 2">
    <name type="scientific">Armillaria tabescens</name>
    <name type="common">Ringless honey mushroom</name>
    <name type="synonym">Agaricus tabescens</name>
    <dbReference type="NCBI Taxonomy" id="1929756"/>
    <lineage>
        <taxon>Eukaryota</taxon>
        <taxon>Fungi</taxon>
        <taxon>Dikarya</taxon>
        <taxon>Basidiomycota</taxon>
        <taxon>Agaricomycotina</taxon>
        <taxon>Agaricomycetes</taxon>
        <taxon>Agaricomycetidae</taxon>
        <taxon>Agaricales</taxon>
        <taxon>Marasmiineae</taxon>
        <taxon>Physalacriaceae</taxon>
        <taxon>Desarmillaria</taxon>
    </lineage>
</organism>
<dbReference type="AlphaFoldDB" id="A0AA39JDS8"/>
<sequence length="269" mass="30190">MFSGGNIHMSDQLKYIEVLLRTNASLSSSHTQTRTQNSPCPPSALLNLLSRANCKNFTLRSPIAFRSLISIHSTTARRRRAWYGASHACKIMESSVDYYDTMAEDGSTQFAGHLGSQFCWRSIDSPRALIKIFWTCGHSLTDPALVHFSINPGEYEYLNVLELRVHKKWVLASDELSAPIRIRELNRDRIGALQSSTLVLTSPYGAIDNEEGILGATCMRNCLPCTFFLSSVLLGVGNFCLNFRARRRLSIYWDKRIVGCGPDVRMSES</sequence>
<evidence type="ECO:0000313" key="1">
    <source>
        <dbReference type="EMBL" id="KAK0440187.1"/>
    </source>
</evidence>
<protein>
    <submittedName>
        <fullName evidence="1">Uncharacterized protein</fullName>
    </submittedName>
</protein>
<dbReference type="RefSeq" id="XP_060323511.1">
    <property type="nucleotide sequence ID" value="XM_060480420.1"/>
</dbReference>
<reference evidence="1" key="1">
    <citation type="submission" date="2023-06" db="EMBL/GenBank/DDBJ databases">
        <authorList>
            <consortium name="Lawrence Berkeley National Laboratory"/>
            <person name="Ahrendt S."/>
            <person name="Sahu N."/>
            <person name="Indic B."/>
            <person name="Wong-Bajracharya J."/>
            <person name="Merenyi Z."/>
            <person name="Ke H.-M."/>
            <person name="Monk M."/>
            <person name="Kocsube S."/>
            <person name="Drula E."/>
            <person name="Lipzen A."/>
            <person name="Balint B."/>
            <person name="Henrissat B."/>
            <person name="Andreopoulos B."/>
            <person name="Martin F.M."/>
            <person name="Harder C.B."/>
            <person name="Rigling D."/>
            <person name="Ford K.L."/>
            <person name="Foster G.D."/>
            <person name="Pangilinan J."/>
            <person name="Papanicolaou A."/>
            <person name="Barry K."/>
            <person name="LaButti K."/>
            <person name="Viragh M."/>
            <person name="Koriabine M."/>
            <person name="Yan M."/>
            <person name="Riley R."/>
            <person name="Champramary S."/>
            <person name="Plett K.L."/>
            <person name="Tsai I.J."/>
            <person name="Slot J."/>
            <person name="Sipos G."/>
            <person name="Plett J."/>
            <person name="Nagy L.G."/>
            <person name="Grigoriev I.V."/>
        </authorList>
    </citation>
    <scope>NUCLEOTIDE SEQUENCE</scope>
    <source>
        <strain evidence="1">CCBAS 213</strain>
    </source>
</reference>
<accession>A0AA39JDS8</accession>
<name>A0AA39JDS8_ARMTA</name>